<accession>A0A1I4VLN7</accession>
<keyword evidence="3" id="KW-1185">Reference proteome</keyword>
<gene>
    <name evidence="2" type="ORF">SAMN05216289_102208</name>
</gene>
<dbReference type="Proteomes" id="UP000198575">
    <property type="component" value="Unassembled WGS sequence"/>
</dbReference>
<dbReference type="OrthoDB" id="5959218at2"/>
<dbReference type="PROSITE" id="PS51257">
    <property type="entry name" value="PROKAR_LIPOPROTEIN"/>
    <property type="match status" value="1"/>
</dbReference>
<sequence>MLKYVATALTALAVLGGCSPSNQPAGTPTADGNGAPPTAAQLANAPIPSQITGTVTLRAPAVINPGAKLTAQLVDVAQQDIVIAQSSEDVSTQPPYQFTLPLEPGRIDKTRVYVVNVLLTDGERRYVQALQSPVLTGGAGNTIEVVLNSEATPGENLKEDFNKLKAHIGGMKRIQDSFLDGDLSVAWDGFAEAGNKLRFMRVNSELGDGDSAVRTNVEYAFLEGKPMAILKKGSVTTRVGWNEQGEVILNEKSNGETVSDEEAKAFYDDAVKAFAMGEKKLPRKK</sequence>
<dbReference type="EMBL" id="FOVF01000002">
    <property type="protein sequence ID" value="SFN02039.1"/>
    <property type="molecule type" value="Genomic_DNA"/>
</dbReference>
<feature type="signal peptide" evidence="1">
    <location>
        <begin position="1"/>
        <end position="24"/>
    </location>
</feature>
<feature type="chain" id="PRO_5011464766" evidence="1">
    <location>
        <begin position="25"/>
        <end position="285"/>
    </location>
</feature>
<keyword evidence="2" id="KW-0449">Lipoprotein</keyword>
<proteinExistence type="predicted"/>
<dbReference type="RefSeq" id="WP_092404499.1">
    <property type="nucleotide sequence ID" value="NZ_FOVF01000002.1"/>
</dbReference>
<dbReference type="InterPro" id="IPR039366">
    <property type="entry name" value="Pilotin"/>
</dbReference>
<evidence type="ECO:0000313" key="3">
    <source>
        <dbReference type="Proteomes" id="UP000198575"/>
    </source>
</evidence>
<keyword evidence="1" id="KW-0732">Signal</keyword>
<reference evidence="2 3" key="1">
    <citation type="submission" date="2016-10" db="EMBL/GenBank/DDBJ databases">
        <authorList>
            <person name="de Groot N.N."/>
        </authorList>
    </citation>
    <scope>NUCLEOTIDE SEQUENCE [LARGE SCALE GENOMIC DNA]</scope>
    <source>
        <strain evidence="2 3">CGMCC 1.7659</strain>
    </source>
</reference>
<name>A0A1I4VLN7_9GAMM</name>
<dbReference type="Pfam" id="PF09619">
    <property type="entry name" value="YscW"/>
    <property type="match status" value="1"/>
</dbReference>
<dbReference type="AlphaFoldDB" id="A0A1I4VLN7"/>
<dbReference type="STRING" id="578942.SAMN05216289_102208"/>
<evidence type="ECO:0000313" key="2">
    <source>
        <dbReference type="EMBL" id="SFN02039.1"/>
    </source>
</evidence>
<organism evidence="2 3">
    <name type="scientific">Dokdonella immobilis</name>
    <dbReference type="NCBI Taxonomy" id="578942"/>
    <lineage>
        <taxon>Bacteria</taxon>
        <taxon>Pseudomonadati</taxon>
        <taxon>Pseudomonadota</taxon>
        <taxon>Gammaproteobacteria</taxon>
        <taxon>Lysobacterales</taxon>
        <taxon>Rhodanobacteraceae</taxon>
        <taxon>Dokdonella</taxon>
    </lineage>
</organism>
<protein>
    <submittedName>
        <fullName evidence="2">Putative lipoprotein</fullName>
    </submittedName>
</protein>
<evidence type="ECO:0000256" key="1">
    <source>
        <dbReference type="SAM" id="SignalP"/>
    </source>
</evidence>